<dbReference type="InterPro" id="IPR041577">
    <property type="entry name" value="RT_RNaseH_2"/>
</dbReference>
<dbReference type="GeneID" id="102803896"/>
<dbReference type="Pfam" id="PF17919">
    <property type="entry name" value="RT_RNaseH_2"/>
    <property type="match status" value="1"/>
</dbReference>
<dbReference type="Pfam" id="PF17921">
    <property type="entry name" value="Integrase_H2C2"/>
    <property type="match status" value="1"/>
</dbReference>
<dbReference type="InterPro" id="IPR050951">
    <property type="entry name" value="Retrovirus_Pol_polyprotein"/>
</dbReference>
<accession>A0ABM0MIF6</accession>
<dbReference type="PROSITE" id="PS50994">
    <property type="entry name" value="INTEGRASE"/>
    <property type="match status" value="1"/>
</dbReference>
<dbReference type="Gene3D" id="3.30.420.10">
    <property type="entry name" value="Ribonuclease H-like superfamily/Ribonuclease H"/>
    <property type="match status" value="1"/>
</dbReference>
<organism evidence="2 3">
    <name type="scientific">Saccoglossus kowalevskii</name>
    <name type="common">Acorn worm</name>
    <dbReference type="NCBI Taxonomy" id="10224"/>
    <lineage>
        <taxon>Eukaryota</taxon>
        <taxon>Metazoa</taxon>
        <taxon>Hemichordata</taxon>
        <taxon>Enteropneusta</taxon>
        <taxon>Harrimaniidae</taxon>
        <taxon>Saccoglossus</taxon>
    </lineage>
</organism>
<protein>
    <submittedName>
        <fullName evidence="3">Uncharacterized protein K02A2.6-like</fullName>
    </submittedName>
</protein>
<dbReference type="PANTHER" id="PTHR37984:SF11">
    <property type="entry name" value="INTEGRASE CATALYTIC DOMAIN-CONTAINING PROTEIN"/>
    <property type="match status" value="1"/>
</dbReference>
<dbReference type="InterPro" id="IPR043128">
    <property type="entry name" value="Rev_trsase/Diguanyl_cyclase"/>
</dbReference>
<sequence length="376" mass="42300">MDKLVFMGMLLSEKGIGPTEDRVKAVMNAREPENIAELRSFMGLVTYSSRFIPQFATLGEPLRKLTRKDTPFKFGTEQKSAFRALKESLARACTLAYFAKDAPTKVIADASPVRLGAVLVQEQAALTTQEVEEASSTDDELTELREAIQTGRFVKCKQFAPIAGELCIIGKLVFRGTRIVMPNTLRPRTLALAHEGHLGVVGTKQNLRSKVWWPAMDKAAEKYCRACHGCQLVARPDPPEPLRPTQLPNGPWQDIAIDSLGPFPSGHSILVVVDYYSRYYEYDILTSTVTEKLIDSLEEIFSRHGLPRTIKSDNGPQFRSDEFREYCEHNGVVHQKVTARWAQANGEVERQNKSLMKRICIAQAEGLNWRKELRSM</sequence>
<dbReference type="SUPFAM" id="SSF56672">
    <property type="entry name" value="DNA/RNA polymerases"/>
    <property type="match status" value="1"/>
</dbReference>
<dbReference type="Gene3D" id="1.10.340.70">
    <property type="match status" value="1"/>
</dbReference>
<dbReference type="RefSeq" id="XP_006819797.1">
    <property type="nucleotide sequence ID" value="XM_006819734.1"/>
</dbReference>
<evidence type="ECO:0000259" key="1">
    <source>
        <dbReference type="PROSITE" id="PS50994"/>
    </source>
</evidence>
<dbReference type="InterPro" id="IPR012337">
    <property type="entry name" value="RNaseH-like_sf"/>
</dbReference>
<reference evidence="3" key="1">
    <citation type="submission" date="2025-08" db="UniProtKB">
        <authorList>
            <consortium name="RefSeq"/>
        </authorList>
    </citation>
    <scope>IDENTIFICATION</scope>
    <source>
        <tissue evidence="3">Testes</tissue>
    </source>
</reference>
<dbReference type="SUPFAM" id="SSF53098">
    <property type="entry name" value="Ribonuclease H-like"/>
    <property type="match status" value="1"/>
</dbReference>
<evidence type="ECO:0000313" key="3">
    <source>
        <dbReference type="RefSeq" id="XP_006819797.1"/>
    </source>
</evidence>
<dbReference type="Pfam" id="PF00665">
    <property type="entry name" value="rve"/>
    <property type="match status" value="1"/>
</dbReference>
<dbReference type="InterPro" id="IPR001584">
    <property type="entry name" value="Integrase_cat-core"/>
</dbReference>
<evidence type="ECO:0000313" key="2">
    <source>
        <dbReference type="Proteomes" id="UP000694865"/>
    </source>
</evidence>
<name>A0ABM0MIF6_SACKO</name>
<dbReference type="Gene3D" id="3.30.70.270">
    <property type="match status" value="1"/>
</dbReference>
<dbReference type="InterPro" id="IPR043502">
    <property type="entry name" value="DNA/RNA_pol_sf"/>
</dbReference>
<dbReference type="Proteomes" id="UP000694865">
    <property type="component" value="Unplaced"/>
</dbReference>
<dbReference type="InterPro" id="IPR036397">
    <property type="entry name" value="RNaseH_sf"/>
</dbReference>
<keyword evidence="2" id="KW-1185">Reference proteome</keyword>
<dbReference type="InterPro" id="IPR041588">
    <property type="entry name" value="Integrase_H2C2"/>
</dbReference>
<feature type="domain" description="Integrase catalytic" evidence="1">
    <location>
        <begin position="247"/>
        <end position="376"/>
    </location>
</feature>
<gene>
    <name evidence="3" type="primary">LOC102803896</name>
</gene>
<dbReference type="PANTHER" id="PTHR37984">
    <property type="entry name" value="PROTEIN CBG26694"/>
    <property type="match status" value="1"/>
</dbReference>
<proteinExistence type="predicted"/>